<dbReference type="Proteomes" id="UP000024635">
    <property type="component" value="Unassembled WGS sequence"/>
</dbReference>
<dbReference type="AlphaFoldDB" id="A0A016S196"/>
<name>A0A016S196_9BILA</name>
<organism evidence="1 2">
    <name type="scientific">Ancylostoma ceylanicum</name>
    <dbReference type="NCBI Taxonomy" id="53326"/>
    <lineage>
        <taxon>Eukaryota</taxon>
        <taxon>Metazoa</taxon>
        <taxon>Ecdysozoa</taxon>
        <taxon>Nematoda</taxon>
        <taxon>Chromadorea</taxon>
        <taxon>Rhabditida</taxon>
        <taxon>Rhabditina</taxon>
        <taxon>Rhabditomorpha</taxon>
        <taxon>Strongyloidea</taxon>
        <taxon>Ancylostomatidae</taxon>
        <taxon>Ancylostomatinae</taxon>
        <taxon>Ancylostoma</taxon>
    </lineage>
</organism>
<reference evidence="2" key="1">
    <citation type="journal article" date="2015" name="Nat. Genet.">
        <title>The genome and transcriptome of the zoonotic hookworm Ancylostoma ceylanicum identify infection-specific gene families.</title>
        <authorList>
            <person name="Schwarz E.M."/>
            <person name="Hu Y."/>
            <person name="Antoshechkin I."/>
            <person name="Miller M.M."/>
            <person name="Sternberg P.W."/>
            <person name="Aroian R.V."/>
        </authorList>
    </citation>
    <scope>NUCLEOTIDE SEQUENCE</scope>
    <source>
        <strain evidence="2">HY135</strain>
    </source>
</reference>
<proteinExistence type="predicted"/>
<accession>A0A016S196</accession>
<sequence>MSIKAPAKNPAKHVTCVKVKPGYSNSNKDIEIRYIDTKTEETSFGPSLMKLLGADELGIESWRALHIFSVHCAPKPTGKTGNLSRTVWFAIISSRQNAYLGLILTNGVLEQLSEDAGPLLLVGCAAHAPQALRAGKFSTDCAQGL</sequence>
<comment type="caution">
    <text evidence="1">The sequence shown here is derived from an EMBL/GenBank/DDBJ whole genome shotgun (WGS) entry which is preliminary data.</text>
</comment>
<protein>
    <submittedName>
        <fullName evidence="1">Uncharacterized protein</fullName>
    </submittedName>
</protein>
<evidence type="ECO:0000313" key="1">
    <source>
        <dbReference type="EMBL" id="EYB84425.1"/>
    </source>
</evidence>
<gene>
    <name evidence="1" type="primary">Acey_s0316.g2278</name>
    <name evidence="1" type="ORF">Y032_0316g2278</name>
</gene>
<evidence type="ECO:0000313" key="2">
    <source>
        <dbReference type="Proteomes" id="UP000024635"/>
    </source>
</evidence>
<keyword evidence="2" id="KW-1185">Reference proteome</keyword>
<dbReference type="EMBL" id="JARK01001652">
    <property type="protein sequence ID" value="EYB84425.1"/>
    <property type="molecule type" value="Genomic_DNA"/>
</dbReference>